<dbReference type="Gene3D" id="3.30.1360.120">
    <property type="entry name" value="Probable tRNA modification gtpase trme, domain 1"/>
    <property type="match status" value="1"/>
</dbReference>
<dbReference type="InterPro" id="IPR027266">
    <property type="entry name" value="TrmE/GcvT-like"/>
</dbReference>
<comment type="function">
    <text evidence="7">The glycine cleavage system catalyzes the degradation of glycine.</text>
</comment>
<keyword evidence="3 7" id="KW-0032">Aminotransferase</keyword>
<protein>
    <recommendedName>
        <fullName evidence="2 7">Aminomethyltransferase</fullName>
        <ecNumber evidence="2 7">2.1.2.10</ecNumber>
    </recommendedName>
    <alternativeName>
        <fullName evidence="5 7">Glycine cleavage system T protein</fullName>
    </alternativeName>
</protein>
<name>A0A2D2Q0J2_PARLV</name>
<dbReference type="Pfam" id="PF01571">
    <property type="entry name" value="GCV_T"/>
    <property type="match status" value="1"/>
</dbReference>
<dbReference type="NCBIfam" id="NF001567">
    <property type="entry name" value="PRK00389.1"/>
    <property type="match status" value="1"/>
</dbReference>
<feature type="binding site" evidence="8">
    <location>
        <position position="197"/>
    </location>
    <ligand>
        <name>substrate</name>
    </ligand>
</feature>
<dbReference type="Gene3D" id="4.10.1250.10">
    <property type="entry name" value="Aminomethyltransferase fragment"/>
    <property type="match status" value="1"/>
</dbReference>
<dbReference type="InterPro" id="IPR028896">
    <property type="entry name" value="GcvT/YgfZ/DmdA"/>
</dbReference>
<evidence type="ECO:0000313" key="12">
    <source>
        <dbReference type="Proteomes" id="UP000231057"/>
    </source>
</evidence>
<evidence type="ECO:0000256" key="5">
    <source>
        <dbReference type="ARBA" id="ARBA00031395"/>
    </source>
</evidence>
<dbReference type="GO" id="GO:0019464">
    <property type="term" value="P:glycine decarboxylation via glycine cleavage system"/>
    <property type="evidence" value="ECO:0007669"/>
    <property type="project" value="UniProtKB-UniRule"/>
</dbReference>
<reference evidence="11 12" key="1">
    <citation type="submission" date="2016-11" db="EMBL/GenBank/DDBJ databases">
        <title>Complete genome sequence of thermophilic cyanobacteria strain Synechococcus sp. PCC6715.</title>
        <authorList>
            <person name="Tang J."/>
            <person name="Daroch M."/>
            <person name="Liang Y."/>
            <person name="Jiang D."/>
            <person name="Shah M."/>
        </authorList>
    </citation>
    <scope>NUCLEOTIDE SEQUENCE [LARGE SCALE GENOMIC DNA]</scope>
    <source>
        <strain evidence="11 12">PCC 6715</strain>
    </source>
</reference>
<proteinExistence type="inferred from homology"/>
<accession>A0A2D2Q0J2</accession>
<dbReference type="PANTHER" id="PTHR43757:SF2">
    <property type="entry name" value="AMINOMETHYLTRANSFERASE, MITOCHONDRIAL"/>
    <property type="match status" value="1"/>
</dbReference>
<dbReference type="InterPro" id="IPR006222">
    <property type="entry name" value="GCVT_N"/>
</dbReference>
<dbReference type="PANTHER" id="PTHR43757">
    <property type="entry name" value="AMINOMETHYLTRANSFERASE"/>
    <property type="match status" value="1"/>
</dbReference>
<evidence type="ECO:0000256" key="3">
    <source>
        <dbReference type="ARBA" id="ARBA00022576"/>
    </source>
</evidence>
<evidence type="ECO:0000256" key="1">
    <source>
        <dbReference type="ARBA" id="ARBA00008609"/>
    </source>
</evidence>
<dbReference type="Proteomes" id="UP000231057">
    <property type="component" value="Chromosome"/>
</dbReference>
<dbReference type="FunFam" id="2.40.30.110:FF:000003">
    <property type="entry name" value="Aminomethyltransferase"/>
    <property type="match status" value="1"/>
</dbReference>
<evidence type="ECO:0000313" key="11">
    <source>
        <dbReference type="EMBL" id="ATS18024.1"/>
    </source>
</evidence>
<dbReference type="SUPFAM" id="SSF103025">
    <property type="entry name" value="Folate-binding domain"/>
    <property type="match status" value="1"/>
</dbReference>
<keyword evidence="12" id="KW-1185">Reference proteome</keyword>
<dbReference type="InterPro" id="IPR013977">
    <property type="entry name" value="GcvT_C"/>
</dbReference>
<evidence type="ECO:0000256" key="6">
    <source>
        <dbReference type="ARBA" id="ARBA00047665"/>
    </source>
</evidence>
<evidence type="ECO:0000256" key="8">
    <source>
        <dbReference type="PIRSR" id="PIRSR006487-1"/>
    </source>
</evidence>
<dbReference type="InterPro" id="IPR029043">
    <property type="entry name" value="GcvT/YgfZ_C"/>
</dbReference>
<keyword evidence="4 7" id="KW-0808">Transferase</keyword>
<evidence type="ECO:0000256" key="4">
    <source>
        <dbReference type="ARBA" id="ARBA00022679"/>
    </source>
</evidence>
<dbReference type="RefSeq" id="WP_099798380.1">
    <property type="nucleotide sequence ID" value="NZ_CP018092.1"/>
</dbReference>
<evidence type="ECO:0000256" key="2">
    <source>
        <dbReference type="ARBA" id="ARBA00012616"/>
    </source>
</evidence>
<dbReference type="GO" id="GO:0005829">
    <property type="term" value="C:cytosol"/>
    <property type="evidence" value="ECO:0007669"/>
    <property type="project" value="TreeGrafter"/>
</dbReference>
<dbReference type="HAMAP" id="MF_00259">
    <property type="entry name" value="GcvT"/>
    <property type="match status" value="1"/>
</dbReference>
<dbReference type="EMBL" id="CP018092">
    <property type="protein sequence ID" value="ATS18024.1"/>
    <property type="molecule type" value="Genomic_DNA"/>
</dbReference>
<dbReference type="SUPFAM" id="SSF101790">
    <property type="entry name" value="Aminomethyltransferase beta-barrel domain"/>
    <property type="match status" value="1"/>
</dbReference>
<evidence type="ECO:0000259" key="10">
    <source>
        <dbReference type="Pfam" id="PF08669"/>
    </source>
</evidence>
<gene>
    <name evidence="7" type="primary">gcvT</name>
    <name evidence="11" type="ORF">BRW62_03855</name>
</gene>
<dbReference type="AlphaFoldDB" id="A0A2D2Q0J2"/>
<dbReference type="NCBIfam" id="TIGR00528">
    <property type="entry name" value="gcvT"/>
    <property type="match status" value="1"/>
</dbReference>
<dbReference type="KEGG" id="slw:BRW62_03855"/>
<evidence type="ECO:0000259" key="9">
    <source>
        <dbReference type="Pfam" id="PF01571"/>
    </source>
</evidence>
<evidence type="ECO:0000256" key="7">
    <source>
        <dbReference type="HAMAP-Rule" id="MF_00259"/>
    </source>
</evidence>
<reference evidence="12" key="2">
    <citation type="journal article" date="2022" name="Front. Microbiol.">
        <title>Comparative Genomic Analysis Revealed Distinct Molecular Components and Organization of CO2-Concentrating Mechanism in Thermophilic Cyanobacteria.</title>
        <authorList>
            <person name="Tang J."/>
            <person name="Zhou H."/>
            <person name="Yao D."/>
            <person name="Riaz S."/>
            <person name="You D."/>
            <person name="Klepacz-Smolka A."/>
            <person name="Daroch M."/>
        </authorList>
    </citation>
    <scope>NUCLEOTIDE SEQUENCE [LARGE SCALE GENOMIC DNA]</scope>
    <source>
        <strain evidence="12">PCC 6715</strain>
    </source>
</reference>
<comment type="catalytic activity">
    <reaction evidence="6 7">
        <text>N(6)-[(R)-S(8)-aminomethyldihydrolipoyl]-L-lysyl-[protein] + (6S)-5,6,7,8-tetrahydrofolate = N(6)-[(R)-dihydrolipoyl]-L-lysyl-[protein] + (6R)-5,10-methylene-5,6,7,8-tetrahydrofolate + NH4(+)</text>
        <dbReference type="Rhea" id="RHEA:16945"/>
        <dbReference type="Rhea" id="RHEA-COMP:10475"/>
        <dbReference type="Rhea" id="RHEA-COMP:10492"/>
        <dbReference type="ChEBI" id="CHEBI:15636"/>
        <dbReference type="ChEBI" id="CHEBI:28938"/>
        <dbReference type="ChEBI" id="CHEBI:57453"/>
        <dbReference type="ChEBI" id="CHEBI:83100"/>
        <dbReference type="ChEBI" id="CHEBI:83143"/>
        <dbReference type="EC" id="2.1.2.10"/>
    </reaction>
</comment>
<dbReference type="OrthoDB" id="9774591at2"/>
<dbReference type="FunFam" id="4.10.1250.10:FF:000001">
    <property type="entry name" value="Aminomethyltransferase"/>
    <property type="match status" value="1"/>
</dbReference>
<dbReference type="InterPro" id="IPR022903">
    <property type="entry name" value="GcvT_bac"/>
</dbReference>
<dbReference type="GO" id="GO:0004047">
    <property type="term" value="F:aminomethyltransferase activity"/>
    <property type="evidence" value="ECO:0007669"/>
    <property type="project" value="UniProtKB-UniRule"/>
</dbReference>
<comment type="similarity">
    <text evidence="1 7">Belongs to the GcvT family.</text>
</comment>
<dbReference type="Gene3D" id="2.40.30.110">
    <property type="entry name" value="Aminomethyltransferase beta-barrel domains"/>
    <property type="match status" value="1"/>
</dbReference>
<dbReference type="Pfam" id="PF08669">
    <property type="entry name" value="GCV_T_C"/>
    <property type="match status" value="1"/>
</dbReference>
<feature type="domain" description="GCVT N-terminal" evidence="9">
    <location>
        <begin position="11"/>
        <end position="260"/>
    </location>
</feature>
<dbReference type="InterPro" id="IPR006223">
    <property type="entry name" value="GcvT"/>
</dbReference>
<feature type="domain" description="Aminomethyltransferase C-terminal" evidence="10">
    <location>
        <begin position="279"/>
        <end position="356"/>
    </location>
</feature>
<dbReference type="GO" id="GO:0008483">
    <property type="term" value="F:transaminase activity"/>
    <property type="evidence" value="ECO:0007669"/>
    <property type="project" value="UniProtKB-KW"/>
</dbReference>
<sequence>MTDTLRRTPLFSQHQALNARFTPFGEWEMPLQYSSILQEHHAVRQRVGMFDISHMGKFLLHGAGVHAALQVLVPTDLSRLRAGQAKYTVLLNEAGGIVDDVILYIEEAAVRCIVNAATAAKDMAWLRRYLPPECEIVDESATKVLLAVQGPAATATLDPLCADSLAPLKPYRHRAVKILGQPAWVARTGYTGEDGVEILVDSDTGERLWQALLEAGVTPCGLGARDTLRLEAAMLLYGQDMDEETTPLEAGLEWLIDWQKRTFVGREALSRQKQEGIERQLVGLELQGKGIARHDYPIYWQAQAVGKVTSGTLSPTLGNAIALGYVFPEFANVGRELTVQVRDRHVPAVVVPRPFYRRPR</sequence>
<dbReference type="Gene3D" id="3.30.70.1400">
    <property type="entry name" value="Aminomethyltransferase beta-barrel domains"/>
    <property type="match status" value="1"/>
</dbReference>
<organism evidence="11 12">
    <name type="scientific">Parathermosynechococcus lividus PCC 6715</name>
    <dbReference type="NCBI Taxonomy" id="1917166"/>
    <lineage>
        <taxon>Bacteria</taxon>
        <taxon>Bacillati</taxon>
        <taxon>Cyanobacteriota</taxon>
        <taxon>Cyanophyceae</taxon>
        <taxon>Acaryochloridales</taxon>
        <taxon>Thermosynechococcaceae</taxon>
        <taxon>Parathermosynechococcus</taxon>
    </lineage>
</organism>
<dbReference type="EC" id="2.1.2.10" evidence="2 7"/>
<dbReference type="GO" id="GO:0005960">
    <property type="term" value="C:glycine cleavage complex"/>
    <property type="evidence" value="ECO:0007669"/>
    <property type="project" value="InterPro"/>
</dbReference>
<dbReference type="PIRSF" id="PIRSF006487">
    <property type="entry name" value="GcvT"/>
    <property type="match status" value="1"/>
</dbReference>
<comment type="subunit">
    <text evidence="7">The glycine cleavage system is composed of four proteins: P, T, L and H.</text>
</comment>